<feature type="binding site" evidence="12">
    <location>
        <position position="909"/>
    </location>
    <ligand>
        <name>ATP</name>
        <dbReference type="ChEBI" id="CHEBI:30616"/>
    </ligand>
</feature>
<dbReference type="InterPro" id="IPR001611">
    <property type="entry name" value="Leu-rich_rpt"/>
</dbReference>
<dbReference type="InterPro" id="IPR008271">
    <property type="entry name" value="Ser/Thr_kinase_AS"/>
</dbReference>
<name>A0ABQ8HYD0_9ROSI</name>
<evidence type="ECO:0000256" key="11">
    <source>
        <dbReference type="ARBA" id="ARBA00023136"/>
    </source>
</evidence>
<dbReference type="Pfam" id="PF07714">
    <property type="entry name" value="PK_Tyr_Ser-Thr"/>
    <property type="match status" value="1"/>
</dbReference>
<dbReference type="Pfam" id="PF13976">
    <property type="entry name" value="gag_pre-integrs"/>
    <property type="match status" value="1"/>
</dbReference>
<evidence type="ECO:0000256" key="9">
    <source>
        <dbReference type="ARBA" id="ARBA00022840"/>
    </source>
</evidence>
<evidence type="ECO:0000256" key="8">
    <source>
        <dbReference type="ARBA" id="ARBA00022777"/>
    </source>
</evidence>
<dbReference type="Proteomes" id="UP000827721">
    <property type="component" value="Unassembled WGS sequence"/>
</dbReference>
<comment type="caution">
    <text evidence="15">The sequence shown here is derived from an EMBL/GenBank/DDBJ whole genome shotgun (WGS) entry which is preliminary data.</text>
</comment>
<keyword evidence="6" id="KW-0677">Repeat</keyword>
<keyword evidence="2" id="KW-0723">Serine/threonine-protein kinase</keyword>
<feature type="domain" description="Protein kinase" evidence="14">
    <location>
        <begin position="881"/>
        <end position="1163"/>
    </location>
</feature>
<gene>
    <name evidence="15" type="ORF">JRO89_XS06G0150300</name>
</gene>
<evidence type="ECO:0000256" key="7">
    <source>
        <dbReference type="ARBA" id="ARBA00022741"/>
    </source>
</evidence>
<proteinExistence type="predicted"/>
<comment type="subcellular location">
    <subcellularLocation>
        <location evidence="1">Membrane</location>
    </subcellularLocation>
</comment>
<keyword evidence="5 13" id="KW-0812">Transmembrane</keyword>
<dbReference type="SMART" id="SM00369">
    <property type="entry name" value="LRR_TYP"/>
    <property type="match status" value="9"/>
</dbReference>
<dbReference type="EMBL" id="JAFEMO010000006">
    <property type="protein sequence ID" value="KAH7569355.1"/>
    <property type="molecule type" value="Genomic_DNA"/>
</dbReference>
<dbReference type="Gene3D" id="3.80.10.10">
    <property type="entry name" value="Ribonuclease Inhibitor"/>
    <property type="match status" value="5"/>
</dbReference>
<keyword evidence="8" id="KW-0418">Kinase</keyword>
<dbReference type="Pfam" id="PF00560">
    <property type="entry name" value="LRR_1"/>
    <property type="match status" value="8"/>
</dbReference>
<evidence type="ECO:0000256" key="12">
    <source>
        <dbReference type="PROSITE-ProRule" id="PRU10141"/>
    </source>
</evidence>
<dbReference type="PROSITE" id="PS00108">
    <property type="entry name" value="PROTEIN_KINASE_ST"/>
    <property type="match status" value="1"/>
</dbReference>
<keyword evidence="7 12" id="KW-0547">Nucleotide-binding</keyword>
<evidence type="ECO:0000256" key="4">
    <source>
        <dbReference type="ARBA" id="ARBA00022679"/>
    </source>
</evidence>
<dbReference type="SMART" id="SM00365">
    <property type="entry name" value="LRR_SD22"/>
    <property type="match status" value="6"/>
</dbReference>
<protein>
    <recommendedName>
        <fullName evidence="14">Protein kinase domain-containing protein</fullName>
    </recommendedName>
</protein>
<reference evidence="15 16" key="1">
    <citation type="submission" date="2021-02" db="EMBL/GenBank/DDBJ databases">
        <title>Plant Genome Project.</title>
        <authorList>
            <person name="Zhang R.-G."/>
        </authorList>
    </citation>
    <scope>NUCLEOTIDE SEQUENCE [LARGE SCALE GENOMIC DNA]</scope>
    <source>
        <tissue evidence="15">Leaves</tissue>
    </source>
</reference>
<evidence type="ECO:0000313" key="16">
    <source>
        <dbReference type="Proteomes" id="UP000827721"/>
    </source>
</evidence>
<dbReference type="SUPFAM" id="SSF52047">
    <property type="entry name" value="RNI-like"/>
    <property type="match status" value="1"/>
</dbReference>
<dbReference type="InterPro" id="IPR032675">
    <property type="entry name" value="LRR_dom_sf"/>
</dbReference>
<feature type="transmembrane region" description="Helical" evidence="13">
    <location>
        <begin position="824"/>
        <end position="844"/>
    </location>
</feature>
<evidence type="ECO:0000256" key="6">
    <source>
        <dbReference type="ARBA" id="ARBA00022737"/>
    </source>
</evidence>
<dbReference type="PROSITE" id="PS00107">
    <property type="entry name" value="PROTEIN_KINASE_ATP"/>
    <property type="match status" value="1"/>
</dbReference>
<evidence type="ECO:0000256" key="13">
    <source>
        <dbReference type="SAM" id="Phobius"/>
    </source>
</evidence>
<keyword evidence="16" id="KW-1185">Reference proteome</keyword>
<evidence type="ECO:0000256" key="3">
    <source>
        <dbReference type="ARBA" id="ARBA00022614"/>
    </source>
</evidence>
<dbReference type="SUPFAM" id="SSF52058">
    <property type="entry name" value="L domain-like"/>
    <property type="match status" value="2"/>
</dbReference>
<dbReference type="PANTHER" id="PTHR27008:SF497">
    <property type="entry name" value="OS11G0695000 PROTEIN"/>
    <property type="match status" value="1"/>
</dbReference>
<keyword evidence="4" id="KW-0808">Transferase</keyword>
<dbReference type="SUPFAM" id="SSF56112">
    <property type="entry name" value="Protein kinase-like (PK-like)"/>
    <property type="match status" value="1"/>
</dbReference>
<organism evidence="15 16">
    <name type="scientific">Xanthoceras sorbifolium</name>
    <dbReference type="NCBI Taxonomy" id="99658"/>
    <lineage>
        <taxon>Eukaryota</taxon>
        <taxon>Viridiplantae</taxon>
        <taxon>Streptophyta</taxon>
        <taxon>Embryophyta</taxon>
        <taxon>Tracheophyta</taxon>
        <taxon>Spermatophyta</taxon>
        <taxon>Magnoliopsida</taxon>
        <taxon>eudicotyledons</taxon>
        <taxon>Gunneridae</taxon>
        <taxon>Pentapetalae</taxon>
        <taxon>rosids</taxon>
        <taxon>malvids</taxon>
        <taxon>Sapindales</taxon>
        <taxon>Sapindaceae</taxon>
        <taxon>Xanthoceroideae</taxon>
        <taxon>Xanthoceras</taxon>
    </lineage>
</organism>
<keyword evidence="10 13" id="KW-1133">Transmembrane helix</keyword>
<dbReference type="PANTHER" id="PTHR27008">
    <property type="entry name" value="OS04G0122200 PROTEIN"/>
    <property type="match status" value="1"/>
</dbReference>
<evidence type="ECO:0000256" key="5">
    <source>
        <dbReference type="ARBA" id="ARBA00022692"/>
    </source>
</evidence>
<dbReference type="Gene3D" id="3.30.200.20">
    <property type="entry name" value="Phosphorylase Kinase, domain 1"/>
    <property type="match status" value="1"/>
</dbReference>
<dbReference type="InterPro" id="IPR017441">
    <property type="entry name" value="Protein_kinase_ATP_BS"/>
</dbReference>
<evidence type="ECO:0000256" key="2">
    <source>
        <dbReference type="ARBA" id="ARBA00022527"/>
    </source>
</evidence>
<evidence type="ECO:0000256" key="10">
    <source>
        <dbReference type="ARBA" id="ARBA00022989"/>
    </source>
</evidence>
<dbReference type="InterPro" id="IPR011009">
    <property type="entry name" value="Kinase-like_dom_sf"/>
</dbReference>
<evidence type="ECO:0000259" key="14">
    <source>
        <dbReference type="PROSITE" id="PS50011"/>
    </source>
</evidence>
<dbReference type="InterPro" id="IPR025724">
    <property type="entry name" value="GAG-pre-integrase_dom"/>
</dbReference>
<evidence type="ECO:0000256" key="1">
    <source>
        <dbReference type="ARBA" id="ARBA00004370"/>
    </source>
</evidence>
<dbReference type="SMART" id="SM00220">
    <property type="entry name" value="S_TKc"/>
    <property type="match status" value="1"/>
</dbReference>
<sequence length="1167" mass="129806">MRENSFPLNWNHLNQKALITRHESYATWHKRYGHFNSNALKYLQANEMVRDMPKVECIDDGVCEACKMGKMHRKSFPTVSRTAEAEDIGSSNASNEIQSEVEMEADLDDDQIVAESDSPILKIKSLADVYERNRQRVTSLNLSDKGLHGTISPHIGNLSFLVSLDLRNNSFYGKLPNEISRLHRLKELLFQFNQLEGNIPPPIHHCRKLQLLSLESNRLSGGIPEELGLLSSLCELNLHMNYLNGAIPSSLGNISTIQIMNLRETGLTGSLPSSLLNLSSVVAIDLVKNNISGTLPKDICHYWPHIQSLNLSFNKFSGKLPSEIHQCKELVDLYLGYNMLDGSIPTEIGSLHKLELLDLGGNNLIGTIPPTVGNMSRLRKFYIEDNYIQGNIPTDIGLLSNLNELNLEMNNLTGEVHDVIFNMSSLQVIDFGSNTLSGYLPSGSSYRLLNLKKLFLPSNLLEGHIPPYFSNSSKLIHLDFSSNLFTGKLNHLRYLALQVNRLTGEHGNPELNFLTALSNCSRLETLVLHSNPLNGYIPDSIGNFSSSFQTFFAPDCQIKGHIPMLIGSLKSLTYIELSSNNLNGRIPSTIGGLERLQRFHVDDNKIEGFIPKELCSLQQLGELSFRNNEITGQIPDCISNLTRLQILLLSANRLNLSIPVTLWDLENLWFLNLSSNFFSASLSPSIRKSNVLENLDLSWNQISGNIPSVLGAFESLSSLDLSKNSFEGMIPQSFGDLRALDILDLSYNNLSGTIPKSLEKLPHLKHLNLSFNKLTGEIPTGGPFTNSTAKSFLDNAVLCGDVVGVPSCASSSSKSRPKEIILKYILPGAGLVIIIAFAVTYLLWKNQGRALQTPSSEDNLLPTVQHRMITYQELCQATHNFSESNFLGEGSFGSVYKGILSDGTTVAVKVLNLELEDAFKSFDAECKVLRAIRHRNLVKLISSCSNPELRALILQYMPNGNLEKWLYLQNYNLDILQRVSIMVDVASALEYLHHGQSEPVVHCDLKPSNILLDEDMVAHVSDFGISKILADENKNATHTKTLGTLGYIAPENGSEGKVSTRGDVYSYGMMLLEIFTAKKPTDEMFAKEMTLRKWVAKSLPDKLMHIIDGALLDPEEGDDLKATHTILLSIIELGLECTEELPGERLDMKEVVVKLNKIKLALLRNRN</sequence>
<dbReference type="InterPro" id="IPR051809">
    <property type="entry name" value="Plant_receptor-like_S/T_kinase"/>
</dbReference>
<keyword evidence="9 12" id="KW-0067">ATP-binding</keyword>
<dbReference type="Gene3D" id="1.10.510.10">
    <property type="entry name" value="Transferase(Phosphotransferase) domain 1"/>
    <property type="match status" value="1"/>
</dbReference>
<evidence type="ECO:0000313" key="15">
    <source>
        <dbReference type="EMBL" id="KAH7569355.1"/>
    </source>
</evidence>
<keyword evidence="11 13" id="KW-0472">Membrane</keyword>
<dbReference type="InterPro" id="IPR001245">
    <property type="entry name" value="Ser-Thr/Tyr_kinase_cat_dom"/>
</dbReference>
<dbReference type="InterPro" id="IPR003591">
    <property type="entry name" value="Leu-rich_rpt_typical-subtyp"/>
</dbReference>
<dbReference type="CDD" id="cd14066">
    <property type="entry name" value="STKc_IRAK"/>
    <property type="match status" value="1"/>
</dbReference>
<keyword evidence="3" id="KW-0433">Leucine-rich repeat</keyword>
<dbReference type="PROSITE" id="PS50011">
    <property type="entry name" value="PROTEIN_KINASE_DOM"/>
    <property type="match status" value="1"/>
</dbReference>
<accession>A0ABQ8HYD0</accession>
<dbReference type="InterPro" id="IPR000719">
    <property type="entry name" value="Prot_kinase_dom"/>
</dbReference>
<dbReference type="Pfam" id="PF13855">
    <property type="entry name" value="LRR_8"/>
    <property type="match status" value="1"/>
</dbReference>